<gene>
    <name evidence="1" type="ORF">NP493_287g04044</name>
</gene>
<protein>
    <submittedName>
        <fullName evidence="1">Uncharacterized protein</fullName>
    </submittedName>
</protein>
<proteinExistence type="predicted"/>
<comment type="caution">
    <text evidence="1">The sequence shown here is derived from an EMBL/GenBank/DDBJ whole genome shotgun (WGS) entry which is preliminary data.</text>
</comment>
<dbReference type="EMBL" id="JAODUO010000287">
    <property type="protein sequence ID" value="KAK2183999.1"/>
    <property type="molecule type" value="Genomic_DNA"/>
</dbReference>
<reference evidence="1" key="1">
    <citation type="journal article" date="2023" name="Mol. Biol. Evol.">
        <title>Third-Generation Sequencing Reveals the Adaptive Role of the Epigenome in Three Deep-Sea Polychaetes.</title>
        <authorList>
            <person name="Perez M."/>
            <person name="Aroh O."/>
            <person name="Sun Y."/>
            <person name="Lan Y."/>
            <person name="Juniper S.K."/>
            <person name="Young C.R."/>
            <person name="Angers B."/>
            <person name="Qian P.Y."/>
        </authorList>
    </citation>
    <scope>NUCLEOTIDE SEQUENCE</scope>
    <source>
        <strain evidence="1">R07B-5</strain>
    </source>
</reference>
<name>A0AAD9NX08_RIDPI</name>
<accession>A0AAD9NX08</accession>
<dbReference type="AlphaFoldDB" id="A0AAD9NX08"/>
<sequence>MWGERNCLNFETAVGGIEPSSPRLIVRRSTTRPPLPLVHL</sequence>
<evidence type="ECO:0000313" key="1">
    <source>
        <dbReference type="EMBL" id="KAK2183999.1"/>
    </source>
</evidence>
<keyword evidence="2" id="KW-1185">Reference proteome</keyword>
<organism evidence="1 2">
    <name type="scientific">Ridgeia piscesae</name>
    <name type="common">Tubeworm</name>
    <dbReference type="NCBI Taxonomy" id="27915"/>
    <lineage>
        <taxon>Eukaryota</taxon>
        <taxon>Metazoa</taxon>
        <taxon>Spiralia</taxon>
        <taxon>Lophotrochozoa</taxon>
        <taxon>Annelida</taxon>
        <taxon>Polychaeta</taxon>
        <taxon>Sedentaria</taxon>
        <taxon>Canalipalpata</taxon>
        <taxon>Sabellida</taxon>
        <taxon>Siboglinidae</taxon>
        <taxon>Ridgeia</taxon>
    </lineage>
</organism>
<evidence type="ECO:0000313" key="2">
    <source>
        <dbReference type="Proteomes" id="UP001209878"/>
    </source>
</evidence>
<dbReference type="Proteomes" id="UP001209878">
    <property type="component" value="Unassembled WGS sequence"/>
</dbReference>